<protein>
    <submittedName>
        <fullName evidence="1">Uncharacterized protein</fullName>
    </submittedName>
</protein>
<evidence type="ECO:0000313" key="1">
    <source>
        <dbReference type="EMBL" id="KAL0190297.1"/>
    </source>
</evidence>
<organism evidence="1 2">
    <name type="scientific">Cirrhinus mrigala</name>
    <name type="common">Mrigala</name>
    <dbReference type="NCBI Taxonomy" id="683832"/>
    <lineage>
        <taxon>Eukaryota</taxon>
        <taxon>Metazoa</taxon>
        <taxon>Chordata</taxon>
        <taxon>Craniata</taxon>
        <taxon>Vertebrata</taxon>
        <taxon>Euteleostomi</taxon>
        <taxon>Actinopterygii</taxon>
        <taxon>Neopterygii</taxon>
        <taxon>Teleostei</taxon>
        <taxon>Ostariophysi</taxon>
        <taxon>Cypriniformes</taxon>
        <taxon>Cyprinidae</taxon>
        <taxon>Labeoninae</taxon>
        <taxon>Labeonini</taxon>
        <taxon>Cirrhinus</taxon>
    </lineage>
</organism>
<comment type="caution">
    <text evidence="1">The sequence shown here is derived from an EMBL/GenBank/DDBJ whole genome shotgun (WGS) entry which is preliminary data.</text>
</comment>
<name>A0ABD0QVP6_CIRMR</name>
<dbReference type="EMBL" id="JAMKFB020000006">
    <property type="protein sequence ID" value="KAL0190297.1"/>
    <property type="molecule type" value="Genomic_DNA"/>
</dbReference>
<evidence type="ECO:0000313" key="2">
    <source>
        <dbReference type="Proteomes" id="UP001529510"/>
    </source>
</evidence>
<reference evidence="1 2" key="1">
    <citation type="submission" date="2024-05" db="EMBL/GenBank/DDBJ databases">
        <title>Genome sequencing and assembly of Indian major carp, Cirrhinus mrigala (Hamilton, 1822).</title>
        <authorList>
            <person name="Mohindra V."/>
            <person name="Chowdhury L.M."/>
            <person name="Lal K."/>
            <person name="Jena J.K."/>
        </authorList>
    </citation>
    <scope>NUCLEOTIDE SEQUENCE [LARGE SCALE GENOMIC DNA]</scope>
    <source>
        <strain evidence="1">CM1030</strain>
        <tissue evidence="1">Blood</tissue>
    </source>
</reference>
<dbReference type="Proteomes" id="UP001529510">
    <property type="component" value="Unassembled WGS sequence"/>
</dbReference>
<sequence length="49" mass="5887">HSAGLQLHVRWIPFPTRQTVRCDLRHWRQGHPVWQTCRHLQILAHVEGQ</sequence>
<feature type="non-terminal residue" evidence="1">
    <location>
        <position position="49"/>
    </location>
</feature>
<feature type="non-terminal residue" evidence="1">
    <location>
        <position position="1"/>
    </location>
</feature>
<proteinExistence type="predicted"/>
<keyword evidence="2" id="KW-1185">Reference proteome</keyword>
<gene>
    <name evidence="1" type="ORF">M9458_012995</name>
</gene>
<accession>A0ABD0QVP6</accession>
<dbReference type="AlphaFoldDB" id="A0ABD0QVP6"/>